<dbReference type="Proteomes" id="UP001431313">
    <property type="component" value="Unassembled WGS sequence"/>
</dbReference>
<keyword evidence="1" id="KW-0472">Membrane</keyword>
<evidence type="ECO:0000313" key="2">
    <source>
        <dbReference type="EMBL" id="MCS0635664.1"/>
    </source>
</evidence>
<protein>
    <submittedName>
        <fullName evidence="2">Uncharacterized protein</fullName>
    </submittedName>
</protein>
<evidence type="ECO:0000256" key="1">
    <source>
        <dbReference type="SAM" id="Phobius"/>
    </source>
</evidence>
<dbReference type="RefSeq" id="WP_258786542.1">
    <property type="nucleotide sequence ID" value="NZ_JANUGQ010000005.1"/>
</dbReference>
<proteinExistence type="predicted"/>
<accession>A0ABT2CE26</accession>
<keyword evidence="3" id="KW-1185">Reference proteome</keyword>
<dbReference type="EMBL" id="JANUGQ010000005">
    <property type="protein sequence ID" value="MCS0635664.1"/>
    <property type="molecule type" value="Genomic_DNA"/>
</dbReference>
<evidence type="ECO:0000313" key="3">
    <source>
        <dbReference type="Proteomes" id="UP001431313"/>
    </source>
</evidence>
<feature type="transmembrane region" description="Helical" evidence="1">
    <location>
        <begin position="25"/>
        <end position="44"/>
    </location>
</feature>
<keyword evidence="1" id="KW-1133">Transmembrane helix</keyword>
<keyword evidence="1" id="KW-0812">Transmembrane</keyword>
<sequence length="47" mass="5133">MEAQTDHRPALELRCGGMHLTVQRIPGWLVALATAFGGAAGAWWTQR</sequence>
<name>A0ABT2CE26_9ACTN</name>
<reference evidence="2" key="1">
    <citation type="submission" date="2022-08" db="EMBL/GenBank/DDBJ databases">
        <authorList>
            <person name="Somphong A."/>
            <person name="Phongsopitanun W."/>
        </authorList>
    </citation>
    <scope>NUCLEOTIDE SEQUENCE</scope>
    <source>
        <strain evidence="2">LP05-1</strain>
    </source>
</reference>
<gene>
    <name evidence="2" type="ORF">NX801_08300</name>
</gene>
<organism evidence="2 3">
    <name type="scientific">Streptomyces pyxinae</name>
    <dbReference type="NCBI Taxonomy" id="2970734"/>
    <lineage>
        <taxon>Bacteria</taxon>
        <taxon>Bacillati</taxon>
        <taxon>Actinomycetota</taxon>
        <taxon>Actinomycetes</taxon>
        <taxon>Kitasatosporales</taxon>
        <taxon>Streptomycetaceae</taxon>
        <taxon>Streptomyces</taxon>
    </lineage>
</organism>
<comment type="caution">
    <text evidence="2">The sequence shown here is derived from an EMBL/GenBank/DDBJ whole genome shotgun (WGS) entry which is preliminary data.</text>
</comment>